<reference evidence="1" key="1">
    <citation type="submission" date="2021-04" db="EMBL/GenBank/DDBJ databases">
        <title>Genomic analysis of electroactive and textile dye degrading Bacillus circulans strain: DC10 isolated from constructed wetland-microbial fuel cells treating textile dye wastewaters.</title>
        <authorList>
            <person name="Patel D.U."/>
            <person name="Desai C.R."/>
        </authorList>
    </citation>
    <scope>NUCLEOTIDE SEQUENCE</scope>
    <source>
        <strain evidence="1">DC10</strain>
    </source>
</reference>
<dbReference type="RefSeq" id="WP_212118336.1">
    <property type="nucleotide sequence ID" value="NZ_JAGTPX020000007.1"/>
</dbReference>
<evidence type="ECO:0000313" key="1">
    <source>
        <dbReference type="EMBL" id="MBR8669499.1"/>
    </source>
</evidence>
<dbReference type="AlphaFoldDB" id="A0A941GFZ0"/>
<accession>A0A941GFZ0</accession>
<protein>
    <submittedName>
        <fullName evidence="1">Uncharacterized protein</fullName>
    </submittedName>
</protein>
<comment type="caution">
    <text evidence="1">The sequence shown here is derived from an EMBL/GenBank/DDBJ whole genome shotgun (WGS) entry which is preliminary data.</text>
</comment>
<gene>
    <name evidence="1" type="ORF">KD144_08090</name>
</gene>
<sequence length="265" mass="31436">MTKIVSLFSRKPNMQNFYKILSRFEREVDFIVADYAQWSEKIEKADFVSNVNLYKRQNSEETYEELFARISSALTVIESLWNYYVFEDDFIKRTNELNRKITQLKKSVSMVKQKSDEITQESFSHILKKICEEKNNTITRENIKNILSVSYSDFINEILILPIHIKKKAYLSLIETYILDCQHGNFRSSKFSMKVAEGIHNLPFFLSRDLENFDDDYFWHPIFNSKTKNYLVQHFFKGLVSAIVYHPSGSDYLNEINTSKRHEAH</sequence>
<name>A0A941GFZ0_NIACI</name>
<dbReference type="EMBL" id="JAGTPX010000006">
    <property type="protein sequence ID" value="MBR8669499.1"/>
    <property type="molecule type" value="Genomic_DNA"/>
</dbReference>
<proteinExistence type="predicted"/>
<organism evidence="1">
    <name type="scientific">Niallia circulans</name>
    <name type="common">Bacillus circulans</name>
    <dbReference type="NCBI Taxonomy" id="1397"/>
    <lineage>
        <taxon>Bacteria</taxon>
        <taxon>Bacillati</taxon>
        <taxon>Bacillota</taxon>
        <taxon>Bacilli</taxon>
        <taxon>Bacillales</taxon>
        <taxon>Bacillaceae</taxon>
        <taxon>Niallia</taxon>
    </lineage>
</organism>